<evidence type="ECO:0000259" key="7">
    <source>
        <dbReference type="PROSITE" id="PS50156"/>
    </source>
</evidence>
<dbReference type="InterPro" id="IPR027417">
    <property type="entry name" value="P-loop_NTPase"/>
</dbReference>
<comment type="subcellular location">
    <subcellularLocation>
        <location evidence="1">Cell membrane</location>
        <topology evidence="1">Multi-pass membrane protein</topology>
    </subcellularLocation>
</comment>
<evidence type="ECO:0000256" key="5">
    <source>
        <dbReference type="ARBA" id="ARBA00023136"/>
    </source>
</evidence>
<feature type="domain" description="SSD" evidence="7">
    <location>
        <begin position="208"/>
        <end position="333"/>
    </location>
</feature>
<dbReference type="PROSITE" id="PS50156">
    <property type="entry name" value="SSD"/>
    <property type="match status" value="1"/>
</dbReference>
<keyword evidence="3 6" id="KW-0812">Transmembrane</keyword>
<accession>A0A838A6G4</accession>
<feature type="transmembrane region" description="Helical" evidence="6">
    <location>
        <begin position="365"/>
        <end position="386"/>
    </location>
</feature>
<sequence length="905" mass="94280">MSSLLYRLGRATARGRALVLAAWLALLALSGGAALLLGQGTDDTFAIPGSESQETLDYLGHVFPEMSGAQAQLVVVVPEGQRVDTPANREAVEAAVGEIEEVPDVALVANPFDEDVHDVVSPDGRAALIAVPLDVDIEDVSERTRSDIAAIAEDLRADIGSGAEVHTGGKAFEELVPEFSIVEIIGVAVALVVLLVLFKSILAAGMPLITAVIGVGVSVGLIMAVTVLTPISSTAPMLAVMLGLAVGIDYALFILSRHRDQLAEGVEVEESIARAVATAGSAVLFAGVTVMIALLALFVAGIPFLTTMGIAAAGAVAIAVLVAVTLLPALMAFAGRRLRPRTPRRARNGRGRPARAGLAAKWVRGVTRAPVITIVVLVAGLGLISLPGGSLQLALPNGGSEEEGAPARDAYDALTEHFGPGYNGPLLVVADIIGSHDPVGVVDGIAGDIEEIDGVQTVPLATPNRDADTGVIQVIPSSGPDSEETKQLVQTLRDHEEHFADAYGVSTSVTGLTAIAIDVSDQLGDALLPFGGIVVGLSLLLLAMVFRSIWVPIKASVGYLLSVGAAFGATALVFQHGHFAELLNVTETGSVISFLPIMLMGILFGLAMDYQVFLVSRIREDYVHGGDPHRAIETGFVSASRVVVAAAVIMFAVFAAFVPEGMATLKPIAFSLAVGVFVDAFLVRMTLVPAILSLLGERAWGLPPRLDRKLPAFDAEGGALEHELQLADWPSPDSAEVVSARELSLTDDRGRVVFSGVDTHLLPGGLLGVHGSGPSGKTALLYAIGGRVPGIDGDLKVLGRVVPQHARAVRTRVALIACRDTDTPADEARTALSDGLSLLLFDDLDAVVNTGQRDALRTLLARPVTPDGTPAGVVFTCQDPNLLLDILPPTRLSTIDLSRRLVEVP</sequence>
<dbReference type="SUPFAM" id="SSF52540">
    <property type="entry name" value="P-loop containing nucleoside triphosphate hydrolases"/>
    <property type="match status" value="1"/>
</dbReference>
<evidence type="ECO:0000313" key="9">
    <source>
        <dbReference type="Proteomes" id="UP000582974"/>
    </source>
</evidence>
<feature type="transmembrane region" description="Helical" evidence="6">
    <location>
        <begin position="526"/>
        <end position="545"/>
    </location>
</feature>
<gene>
    <name evidence="8" type="ORF">H0B56_02850</name>
</gene>
<feature type="transmembrane region" description="Helical" evidence="6">
    <location>
        <begin position="237"/>
        <end position="255"/>
    </location>
</feature>
<dbReference type="GO" id="GO:0005886">
    <property type="term" value="C:plasma membrane"/>
    <property type="evidence" value="ECO:0007669"/>
    <property type="project" value="UniProtKB-SubCell"/>
</dbReference>
<evidence type="ECO:0000256" key="1">
    <source>
        <dbReference type="ARBA" id="ARBA00004651"/>
    </source>
</evidence>
<dbReference type="InterPro" id="IPR000731">
    <property type="entry name" value="SSD"/>
</dbReference>
<dbReference type="Pfam" id="PF03176">
    <property type="entry name" value="MMPL"/>
    <property type="match status" value="2"/>
</dbReference>
<dbReference type="Gene3D" id="1.20.1640.10">
    <property type="entry name" value="Multidrug efflux transporter AcrB transmembrane domain"/>
    <property type="match status" value="2"/>
</dbReference>
<dbReference type="PRINTS" id="PR00702">
    <property type="entry name" value="ACRIFLAVINRP"/>
</dbReference>
<dbReference type="SUPFAM" id="SSF82866">
    <property type="entry name" value="Multidrug efflux transporter AcrB transmembrane domain"/>
    <property type="match status" value="2"/>
</dbReference>
<dbReference type="EMBL" id="JACCKD010000001">
    <property type="protein sequence ID" value="MBA0124475.1"/>
    <property type="molecule type" value="Genomic_DNA"/>
</dbReference>
<feature type="transmembrane region" description="Helical" evidence="6">
    <location>
        <begin position="636"/>
        <end position="658"/>
    </location>
</feature>
<evidence type="ECO:0000256" key="4">
    <source>
        <dbReference type="ARBA" id="ARBA00022989"/>
    </source>
</evidence>
<dbReference type="InterPro" id="IPR001036">
    <property type="entry name" value="Acrflvin-R"/>
</dbReference>
<reference evidence="8 9" key="1">
    <citation type="submission" date="2020-07" db="EMBL/GenBank/DDBJ databases">
        <title>Genome of Haloechinothrix sp.</title>
        <authorList>
            <person name="Tang S.-K."/>
            <person name="Yang L."/>
            <person name="Zhu W.-Y."/>
        </authorList>
    </citation>
    <scope>NUCLEOTIDE SEQUENCE [LARGE SCALE GENOMIC DNA]</scope>
    <source>
        <strain evidence="8 9">YIM 98757</strain>
    </source>
</reference>
<comment type="caution">
    <text evidence="8">The sequence shown here is derived from an EMBL/GenBank/DDBJ whole genome shotgun (WGS) entry which is preliminary data.</text>
</comment>
<evidence type="ECO:0000256" key="3">
    <source>
        <dbReference type="ARBA" id="ARBA00022692"/>
    </source>
</evidence>
<evidence type="ECO:0000256" key="6">
    <source>
        <dbReference type="SAM" id="Phobius"/>
    </source>
</evidence>
<keyword evidence="4 6" id="KW-1133">Transmembrane helix</keyword>
<dbReference type="InterPro" id="IPR004869">
    <property type="entry name" value="MMPL_dom"/>
</dbReference>
<feature type="transmembrane region" description="Helical" evidence="6">
    <location>
        <begin position="310"/>
        <end position="335"/>
    </location>
</feature>
<proteinExistence type="predicted"/>
<evidence type="ECO:0000256" key="2">
    <source>
        <dbReference type="ARBA" id="ARBA00022475"/>
    </source>
</evidence>
<feature type="transmembrane region" description="Helical" evidence="6">
    <location>
        <begin position="276"/>
        <end position="304"/>
    </location>
</feature>
<dbReference type="RefSeq" id="WP_180891336.1">
    <property type="nucleotide sequence ID" value="NZ_JACCKD010000001.1"/>
</dbReference>
<feature type="transmembrane region" description="Helical" evidence="6">
    <location>
        <begin position="210"/>
        <end position="231"/>
    </location>
</feature>
<dbReference type="GO" id="GO:0022857">
    <property type="term" value="F:transmembrane transporter activity"/>
    <property type="evidence" value="ECO:0007669"/>
    <property type="project" value="InterPro"/>
</dbReference>
<dbReference type="CDD" id="cd00267">
    <property type="entry name" value="ABC_ATPase"/>
    <property type="match status" value="1"/>
</dbReference>
<keyword evidence="5 6" id="KW-0472">Membrane</keyword>
<feature type="transmembrane region" description="Helical" evidence="6">
    <location>
        <begin position="594"/>
        <end position="615"/>
    </location>
</feature>
<organism evidence="8 9">
    <name type="scientific">Haloechinothrix aidingensis</name>
    <dbReference type="NCBI Taxonomy" id="2752311"/>
    <lineage>
        <taxon>Bacteria</taxon>
        <taxon>Bacillati</taxon>
        <taxon>Actinomycetota</taxon>
        <taxon>Actinomycetes</taxon>
        <taxon>Pseudonocardiales</taxon>
        <taxon>Pseudonocardiaceae</taxon>
        <taxon>Haloechinothrix</taxon>
    </lineage>
</organism>
<name>A0A838A6G4_9PSEU</name>
<feature type="transmembrane region" description="Helical" evidence="6">
    <location>
        <begin position="670"/>
        <end position="695"/>
    </location>
</feature>
<dbReference type="Gene3D" id="3.40.50.300">
    <property type="entry name" value="P-loop containing nucleotide triphosphate hydrolases"/>
    <property type="match status" value="1"/>
</dbReference>
<dbReference type="PANTHER" id="PTHR33406">
    <property type="entry name" value="MEMBRANE PROTEIN MJ1562-RELATED"/>
    <property type="match status" value="1"/>
</dbReference>
<dbReference type="PANTHER" id="PTHR33406:SF13">
    <property type="entry name" value="MEMBRANE PROTEIN YDFJ"/>
    <property type="match status" value="1"/>
</dbReference>
<dbReference type="Proteomes" id="UP000582974">
    <property type="component" value="Unassembled WGS sequence"/>
</dbReference>
<dbReference type="AlphaFoldDB" id="A0A838A6G4"/>
<evidence type="ECO:0000313" key="8">
    <source>
        <dbReference type="EMBL" id="MBA0124475.1"/>
    </source>
</evidence>
<keyword evidence="9" id="KW-1185">Reference proteome</keyword>
<protein>
    <submittedName>
        <fullName evidence="8">MMPL family transporter</fullName>
    </submittedName>
</protein>
<keyword evidence="2" id="KW-1003">Cell membrane</keyword>
<feature type="transmembrane region" description="Helical" evidence="6">
    <location>
        <begin position="179"/>
        <end position="198"/>
    </location>
</feature>
<dbReference type="InterPro" id="IPR050545">
    <property type="entry name" value="Mycobact_MmpL"/>
</dbReference>
<feature type="transmembrane region" description="Helical" evidence="6">
    <location>
        <begin position="557"/>
        <end position="574"/>
    </location>
</feature>